<proteinExistence type="predicted"/>
<keyword evidence="3" id="KW-1185">Reference proteome</keyword>
<dbReference type="Proteomes" id="UP000324222">
    <property type="component" value="Unassembled WGS sequence"/>
</dbReference>
<organism evidence="2 3">
    <name type="scientific">Portunus trituberculatus</name>
    <name type="common">Swimming crab</name>
    <name type="synonym">Neptunus trituberculatus</name>
    <dbReference type="NCBI Taxonomy" id="210409"/>
    <lineage>
        <taxon>Eukaryota</taxon>
        <taxon>Metazoa</taxon>
        <taxon>Ecdysozoa</taxon>
        <taxon>Arthropoda</taxon>
        <taxon>Crustacea</taxon>
        <taxon>Multicrustacea</taxon>
        <taxon>Malacostraca</taxon>
        <taxon>Eumalacostraca</taxon>
        <taxon>Eucarida</taxon>
        <taxon>Decapoda</taxon>
        <taxon>Pleocyemata</taxon>
        <taxon>Brachyura</taxon>
        <taxon>Eubrachyura</taxon>
        <taxon>Portunoidea</taxon>
        <taxon>Portunidae</taxon>
        <taxon>Portuninae</taxon>
        <taxon>Portunus</taxon>
    </lineage>
</organism>
<reference evidence="2 3" key="1">
    <citation type="submission" date="2019-05" db="EMBL/GenBank/DDBJ databases">
        <title>Another draft genome of Portunus trituberculatus and its Hox gene families provides insights of decapod evolution.</title>
        <authorList>
            <person name="Jeong J.-H."/>
            <person name="Song I."/>
            <person name="Kim S."/>
            <person name="Choi T."/>
            <person name="Kim D."/>
            <person name="Ryu S."/>
            <person name="Kim W."/>
        </authorList>
    </citation>
    <scope>NUCLEOTIDE SEQUENCE [LARGE SCALE GENOMIC DNA]</scope>
    <source>
        <tissue evidence="2">Muscle</tissue>
    </source>
</reference>
<protein>
    <submittedName>
        <fullName evidence="2">Uncharacterized protein</fullName>
    </submittedName>
</protein>
<dbReference type="AlphaFoldDB" id="A0A5B7CSP7"/>
<evidence type="ECO:0000256" key="1">
    <source>
        <dbReference type="SAM" id="MobiDB-lite"/>
    </source>
</evidence>
<feature type="region of interest" description="Disordered" evidence="1">
    <location>
        <begin position="43"/>
        <end position="68"/>
    </location>
</feature>
<evidence type="ECO:0000313" key="3">
    <source>
        <dbReference type="Proteomes" id="UP000324222"/>
    </source>
</evidence>
<gene>
    <name evidence="2" type="ORF">E2C01_005199</name>
</gene>
<comment type="caution">
    <text evidence="2">The sequence shown here is derived from an EMBL/GenBank/DDBJ whole genome shotgun (WGS) entry which is preliminary data.</text>
</comment>
<name>A0A5B7CSP7_PORTR</name>
<accession>A0A5B7CSP7</accession>
<sequence length="102" mass="11540">MAVVLMLRYVCFDEDDCSYEFWHCNASDLHACECGPQLSSSDLGEQQQPPLPMVPSVRPGRVLSATPSRPRHLQIRLITHYRLGRSARPRPDLSIEFISSIS</sequence>
<evidence type="ECO:0000313" key="2">
    <source>
        <dbReference type="EMBL" id="MPC12500.1"/>
    </source>
</evidence>
<dbReference type="EMBL" id="VSRR010000219">
    <property type="protein sequence ID" value="MPC12500.1"/>
    <property type="molecule type" value="Genomic_DNA"/>
</dbReference>